<protein>
    <submittedName>
        <fullName evidence="1">Uncharacterized protein</fullName>
    </submittedName>
</protein>
<accession>A0ABU3K721</accession>
<gene>
    <name evidence="1" type="ORF">PPG34_07650</name>
</gene>
<reference evidence="1 2" key="1">
    <citation type="journal article" date="2023" name="ISME J.">
        <title>Cultivation and genomic characterization of novel and ubiquitous marine nitrite-oxidizing bacteria from the Nitrospirales.</title>
        <authorList>
            <person name="Mueller A.J."/>
            <person name="Daebeler A."/>
            <person name="Herbold C.W."/>
            <person name="Kirkegaard R.H."/>
            <person name="Daims H."/>
        </authorList>
    </citation>
    <scope>NUCLEOTIDE SEQUENCE [LARGE SCALE GENOMIC DNA]</scope>
    <source>
        <strain evidence="1 2">EB</strain>
    </source>
</reference>
<dbReference type="RefSeq" id="WP_313832598.1">
    <property type="nucleotide sequence ID" value="NZ_JAQOUE010000001.1"/>
</dbReference>
<dbReference type="EMBL" id="JAQOUE010000001">
    <property type="protein sequence ID" value="MDT7042222.1"/>
    <property type="molecule type" value="Genomic_DNA"/>
</dbReference>
<sequence>MAYETIDPGTALMVATFRNNTRKGMKTECGIKAGLPLDDTTFGMFGGAGRD</sequence>
<name>A0ABU3K721_9BACT</name>
<comment type="caution">
    <text evidence="1">The sequence shown here is derived from an EMBL/GenBank/DDBJ whole genome shotgun (WGS) entry which is preliminary data.</text>
</comment>
<organism evidence="1 2">
    <name type="scientific">Candidatus Nitronereus thalassa</name>
    <dbReference type="NCBI Taxonomy" id="3020898"/>
    <lineage>
        <taxon>Bacteria</taxon>
        <taxon>Pseudomonadati</taxon>
        <taxon>Nitrospirota</taxon>
        <taxon>Nitrospiria</taxon>
        <taxon>Nitrospirales</taxon>
        <taxon>Nitrospiraceae</taxon>
        <taxon>Candidatus Nitronereus</taxon>
    </lineage>
</organism>
<evidence type="ECO:0000313" key="1">
    <source>
        <dbReference type="EMBL" id="MDT7042222.1"/>
    </source>
</evidence>
<keyword evidence="2" id="KW-1185">Reference proteome</keyword>
<proteinExistence type="predicted"/>
<dbReference type="Proteomes" id="UP001250932">
    <property type="component" value="Unassembled WGS sequence"/>
</dbReference>
<evidence type="ECO:0000313" key="2">
    <source>
        <dbReference type="Proteomes" id="UP001250932"/>
    </source>
</evidence>